<gene>
    <name evidence="1" type="ORF">OJ253_3540</name>
</gene>
<dbReference type="OrthoDB" id="338066at2759"/>
<dbReference type="Proteomes" id="UP001067231">
    <property type="component" value="Unassembled WGS sequence"/>
</dbReference>
<dbReference type="AlphaFoldDB" id="A0A9D5HVS2"/>
<evidence type="ECO:0000313" key="1">
    <source>
        <dbReference type="EMBL" id="KAJ1604678.1"/>
    </source>
</evidence>
<accession>A0A9D5HVS2</accession>
<comment type="caution">
    <text evidence="1">The sequence shown here is derived from an EMBL/GenBank/DDBJ whole genome shotgun (WGS) entry which is preliminary data.</text>
</comment>
<sequence length="412" mass="47221">MSGKIENLSMENVSEIIESLNSIMLTNPDLYLRLAKEELKNSKHLKVLDVNIKYIVKSNFVYIDISSPMTKDTIKLGGIFRLEVKIGFTRDMLKPQVKVGSQYNQAETLEDLNSSELTVSFDDFLDKGLRTEDGVRVLEVEAVLHEIVYEKILKDEIFKYYMVSIIHDRVLLRLKAQIPPQGSKTVLEEILSRAKIEKLIPKRGTTDQIGFSKDEMAIYDLEFMNMKRQSIRHTLNLACYTSYDELLNEKDIKVEDLDLDLPPAPTKMVEEVKTVSTKKARDLPTAWEELKNLKGIQIKSDYLPIKFKASINSGRLVFLFQFKGPDGFVDNLFRANAHVSILSARVTYDSNTIIHVCLKDFIEEYHHCSLCKPSFDFKHSILMCNKTSLKLSLSISNICDAVRYKINSRTAE</sequence>
<organism evidence="1">
    <name type="scientific">Cryptosporidium canis</name>
    <dbReference type="NCBI Taxonomy" id="195482"/>
    <lineage>
        <taxon>Eukaryota</taxon>
        <taxon>Sar</taxon>
        <taxon>Alveolata</taxon>
        <taxon>Apicomplexa</taxon>
        <taxon>Conoidasida</taxon>
        <taxon>Coccidia</taxon>
        <taxon>Eucoccidiorida</taxon>
        <taxon>Eimeriorina</taxon>
        <taxon>Cryptosporidiidae</taxon>
        <taxon>Cryptosporidium</taxon>
    </lineage>
</organism>
<dbReference type="EMBL" id="JAPCXC010000123">
    <property type="protein sequence ID" value="KAJ1604678.1"/>
    <property type="molecule type" value="Genomic_DNA"/>
</dbReference>
<reference evidence="1" key="1">
    <citation type="submission" date="2022-10" db="EMBL/GenBank/DDBJ databases">
        <title>Adaptive evolution leads to modifications in subtelomeric GC content in a zoonotic Cryptosporidium species.</title>
        <authorList>
            <person name="Li J."/>
            <person name="Feng Y."/>
            <person name="Xiao L."/>
        </authorList>
    </citation>
    <scope>NUCLEOTIDE SEQUENCE</scope>
    <source>
        <strain evidence="1">33844</strain>
    </source>
</reference>
<proteinExistence type="predicted"/>
<protein>
    <submittedName>
        <fullName evidence="1">Uncharacterized protein</fullName>
    </submittedName>
</protein>
<name>A0A9D5HVS2_9CRYT</name>